<keyword evidence="3" id="KW-1185">Reference proteome</keyword>
<accession>A0A423WCG8</accession>
<evidence type="ECO:0000313" key="3">
    <source>
        <dbReference type="Proteomes" id="UP000284375"/>
    </source>
</evidence>
<evidence type="ECO:0000256" key="1">
    <source>
        <dbReference type="SAM" id="MobiDB-lite"/>
    </source>
</evidence>
<feature type="region of interest" description="Disordered" evidence="1">
    <location>
        <begin position="1"/>
        <end position="40"/>
    </location>
</feature>
<feature type="compositionally biased region" description="Low complexity" evidence="1">
    <location>
        <begin position="20"/>
        <end position="40"/>
    </location>
</feature>
<dbReference type="EMBL" id="LJZO01000007">
    <property type="protein sequence ID" value="ROW01047.1"/>
    <property type="molecule type" value="Genomic_DNA"/>
</dbReference>
<feature type="region of interest" description="Disordered" evidence="1">
    <location>
        <begin position="349"/>
        <end position="411"/>
    </location>
</feature>
<proteinExistence type="predicted"/>
<sequence>MPPRKRTRPSKPYSAPPPASNANQSVATSSPSNPSTSFVSADEDIHIPPFLNTTFSTHRLSPLYIGAQPITQDRLHTLSQRLRDVLVGDVVRGVEVGLDRAADDGAMRRAGALEAVAIGWVRLEGLLGRYVEGDDEERGPVPGDSGVDETDMSGLSAGGSPGKRRGLQIVLRYERAECVALLLPPVRSQPSGSRAQPESASTSSLFNLSRSQPEENDPDFLHLPLLLLRMPAPLKTVIIDFLSRTFDCRISSLSLGTRSLVHALERWFGESGMPTTGQFAKDVVLTLGFYRSTIIPHQRLQKEAAEEGQLDGHDEDPGTMQDTPVGIKTIDVIISNADLRRFLRAGRAYEAEQHAPGGQPQTKRKKRPEAKNQDHYSLSKRRRLGGAKDEEGWTWRQWPSTSEQEPETVRPQPFTEALAQYVRKHLALDMFHPAVRITKVACGGFAMSEGRVKIFGALSAGEGDGGLSDTKQRAVWGVLDGLINRAKLRFLDQTLDQTAG</sequence>
<dbReference type="OrthoDB" id="8864979at2759"/>
<reference evidence="2 3" key="1">
    <citation type="submission" date="2015-09" db="EMBL/GenBank/DDBJ databases">
        <title>Host preference determinants of Valsa canker pathogens revealed by comparative genomics.</title>
        <authorList>
            <person name="Yin Z."/>
            <person name="Huang L."/>
        </authorList>
    </citation>
    <scope>NUCLEOTIDE SEQUENCE [LARGE SCALE GENOMIC DNA]</scope>
    <source>
        <strain evidence="2 3">YSFL</strain>
    </source>
</reference>
<name>A0A423WCG8_CYTCH</name>
<feature type="region of interest" description="Disordered" evidence="1">
    <location>
        <begin position="133"/>
        <end position="163"/>
    </location>
</feature>
<evidence type="ECO:0008006" key="4">
    <source>
        <dbReference type="Google" id="ProtNLM"/>
    </source>
</evidence>
<evidence type="ECO:0000313" key="2">
    <source>
        <dbReference type="EMBL" id="ROW01047.1"/>
    </source>
</evidence>
<feature type="compositionally biased region" description="Polar residues" evidence="1">
    <location>
        <begin position="188"/>
        <end position="211"/>
    </location>
</feature>
<dbReference type="InterPro" id="IPR025204">
    <property type="entry name" value="CENP-L"/>
</dbReference>
<feature type="compositionally biased region" description="Basic and acidic residues" evidence="1">
    <location>
        <begin position="301"/>
        <end position="316"/>
    </location>
</feature>
<organism evidence="2 3">
    <name type="scientific">Cytospora chrysosperma</name>
    <name type="common">Cytospora canker fungus</name>
    <name type="synonym">Sphaeria chrysosperma</name>
    <dbReference type="NCBI Taxonomy" id="252740"/>
    <lineage>
        <taxon>Eukaryota</taxon>
        <taxon>Fungi</taxon>
        <taxon>Dikarya</taxon>
        <taxon>Ascomycota</taxon>
        <taxon>Pezizomycotina</taxon>
        <taxon>Sordariomycetes</taxon>
        <taxon>Sordariomycetidae</taxon>
        <taxon>Diaporthales</taxon>
        <taxon>Cytosporaceae</taxon>
        <taxon>Cytospora</taxon>
    </lineage>
</organism>
<dbReference type="AlphaFoldDB" id="A0A423WCG8"/>
<gene>
    <name evidence="2" type="ORF">VSDG_02918</name>
</gene>
<protein>
    <recommendedName>
        <fullName evidence="4">Kinetochore complex Sim4 subunit Fta1-domain-containing protein</fullName>
    </recommendedName>
</protein>
<comment type="caution">
    <text evidence="2">The sequence shown here is derived from an EMBL/GenBank/DDBJ whole genome shotgun (WGS) entry which is preliminary data.</text>
</comment>
<dbReference type="Proteomes" id="UP000284375">
    <property type="component" value="Unassembled WGS sequence"/>
</dbReference>
<feature type="region of interest" description="Disordered" evidence="1">
    <location>
        <begin position="187"/>
        <end position="212"/>
    </location>
</feature>
<feature type="region of interest" description="Disordered" evidence="1">
    <location>
        <begin position="301"/>
        <end position="324"/>
    </location>
</feature>
<dbReference type="Pfam" id="PF13092">
    <property type="entry name" value="CENP-L"/>
    <property type="match status" value="1"/>
</dbReference>